<dbReference type="InterPro" id="IPR036038">
    <property type="entry name" value="Aminotransferase-like"/>
</dbReference>
<protein>
    <submittedName>
        <fullName evidence="2">Branched-subunit amino acid aminotransferase/4-amino-4-deoxychorismate lyase</fullName>
    </submittedName>
</protein>
<dbReference type="EMBL" id="VIVK01000001">
    <property type="protein sequence ID" value="TWD79193.1"/>
    <property type="molecule type" value="Genomic_DNA"/>
</dbReference>
<dbReference type="PANTHER" id="PTHR42743:SF11">
    <property type="entry name" value="AMINODEOXYCHORISMATE LYASE"/>
    <property type="match status" value="1"/>
</dbReference>
<sequence length="238" mass="25764">MPLLVADSFLVAQGNVRGLDRHRARFTASCAAAGADGAAEYWDDQVGRLPGFGRWFPRIELWSEPAGAPRYAVQVRPAPTPGDRVRVAVHRGADPRTSPRVKGPDLDVLGKVKADAAEATGADEVLLLDTDGVAVEAAYSALAWWEDEVLCFPPADRAFLPSVTAQLVRELAVDRGAKVEERARTAEQLAAEADEVWLLNALHGIRPVHAWDDGPIDPLPGSRSTEWRNDLLALARPV</sequence>
<dbReference type="Gene3D" id="3.20.10.10">
    <property type="entry name" value="D-amino Acid Aminotransferase, subunit A, domain 2"/>
    <property type="match status" value="1"/>
</dbReference>
<accession>A0A561BK22</accession>
<dbReference type="AlphaFoldDB" id="A0A561BK22"/>
<keyword evidence="3" id="KW-1185">Reference proteome</keyword>
<dbReference type="PANTHER" id="PTHR42743">
    <property type="entry name" value="AMINO-ACID AMINOTRANSFERASE"/>
    <property type="match status" value="1"/>
</dbReference>
<dbReference type="InterPro" id="IPR050571">
    <property type="entry name" value="Class-IV_PLP-Dep_Aminotrnsfr"/>
</dbReference>
<keyword evidence="2" id="KW-0032">Aminotransferase</keyword>
<proteinExistence type="inferred from homology"/>
<dbReference type="GO" id="GO:0046394">
    <property type="term" value="P:carboxylic acid biosynthetic process"/>
    <property type="evidence" value="ECO:0007669"/>
    <property type="project" value="UniProtKB-ARBA"/>
</dbReference>
<gene>
    <name evidence="2" type="ORF">FB561_0248</name>
</gene>
<dbReference type="GO" id="GO:0008483">
    <property type="term" value="F:transaminase activity"/>
    <property type="evidence" value="ECO:0007669"/>
    <property type="project" value="UniProtKB-KW"/>
</dbReference>
<dbReference type="Pfam" id="PF01063">
    <property type="entry name" value="Aminotran_4"/>
    <property type="match status" value="1"/>
</dbReference>
<dbReference type="RefSeq" id="WP_238334600.1">
    <property type="nucleotide sequence ID" value="NZ_VIVK01000001.1"/>
</dbReference>
<dbReference type="GO" id="GO:0016829">
    <property type="term" value="F:lyase activity"/>
    <property type="evidence" value="ECO:0007669"/>
    <property type="project" value="UniProtKB-KW"/>
</dbReference>
<organism evidence="2 3">
    <name type="scientific">Kribbella amoyensis</name>
    <dbReference type="NCBI Taxonomy" id="996641"/>
    <lineage>
        <taxon>Bacteria</taxon>
        <taxon>Bacillati</taxon>
        <taxon>Actinomycetota</taxon>
        <taxon>Actinomycetes</taxon>
        <taxon>Propionibacteriales</taxon>
        <taxon>Kribbellaceae</taxon>
        <taxon>Kribbella</taxon>
    </lineage>
</organism>
<dbReference type="InterPro" id="IPR001544">
    <property type="entry name" value="Aminotrans_IV"/>
</dbReference>
<name>A0A561BK22_9ACTN</name>
<evidence type="ECO:0000313" key="2">
    <source>
        <dbReference type="EMBL" id="TWD79193.1"/>
    </source>
</evidence>
<dbReference type="SUPFAM" id="SSF56752">
    <property type="entry name" value="D-aminoacid aminotransferase-like PLP-dependent enzymes"/>
    <property type="match status" value="1"/>
</dbReference>
<evidence type="ECO:0000313" key="3">
    <source>
        <dbReference type="Proteomes" id="UP000318380"/>
    </source>
</evidence>
<comment type="caution">
    <text evidence="2">The sequence shown here is derived from an EMBL/GenBank/DDBJ whole genome shotgun (WGS) entry which is preliminary data.</text>
</comment>
<comment type="similarity">
    <text evidence="1">Belongs to the class-IV pyridoxal-phosphate-dependent aminotransferase family.</text>
</comment>
<evidence type="ECO:0000256" key="1">
    <source>
        <dbReference type="ARBA" id="ARBA00009320"/>
    </source>
</evidence>
<keyword evidence="2" id="KW-0456">Lyase</keyword>
<dbReference type="Proteomes" id="UP000318380">
    <property type="component" value="Unassembled WGS sequence"/>
</dbReference>
<keyword evidence="2" id="KW-0808">Transferase</keyword>
<reference evidence="2 3" key="1">
    <citation type="submission" date="2019-06" db="EMBL/GenBank/DDBJ databases">
        <title>Sequencing the genomes of 1000 actinobacteria strains.</title>
        <authorList>
            <person name="Klenk H.-P."/>
        </authorList>
    </citation>
    <scope>NUCLEOTIDE SEQUENCE [LARGE SCALE GENOMIC DNA]</scope>
    <source>
        <strain evidence="2 3">DSM 24683</strain>
    </source>
</reference>
<dbReference type="InterPro" id="IPR043132">
    <property type="entry name" value="BCAT-like_C"/>
</dbReference>